<feature type="region of interest" description="Disordered" evidence="1">
    <location>
        <begin position="130"/>
        <end position="181"/>
    </location>
</feature>
<dbReference type="Proteomes" id="UP000027446">
    <property type="component" value="Unassembled WGS sequence"/>
</dbReference>
<name>A0A069E5K3_9PROT</name>
<dbReference type="RefSeq" id="WP_035569991.1">
    <property type="nucleotide sequence ID" value="NZ_ARYH01000001.1"/>
</dbReference>
<evidence type="ECO:0000256" key="1">
    <source>
        <dbReference type="SAM" id="MobiDB-lite"/>
    </source>
</evidence>
<evidence type="ECO:0008006" key="5">
    <source>
        <dbReference type="Google" id="ProtNLM"/>
    </source>
</evidence>
<comment type="caution">
    <text evidence="3">The sequence shown here is derived from an EMBL/GenBank/DDBJ whole genome shotgun (WGS) entry which is preliminary data.</text>
</comment>
<feature type="compositionally biased region" description="Polar residues" evidence="1">
    <location>
        <begin position="147"/>
        <end position="172"/>
    </location>
</feature>
<protein>
    <recommendedName>
        <fullName evidence="5">Lipoprotein</fullName>
    </recommendedName>
</protein>
<gene>
    <name evidence="3" type="ORF">HAD_06040</name>
</gene>
<proteinExistence type="predicted"/>
<keyword evidence="2" id="KW-0732">Signal</keyword>
<keyword evidence="4" id="KW-1185">Reference proteome</keyword>
<sequence>MKIPAYIPLLLLAALPASLAHAAGPTDIQKEHYARTCTSLYNAAVLGTEDISMVATDTVKARIAAGGNGKSVPQLVKPLGGVESLGISDLVHLNYGDVFVCQFRHVKGYSVWNIAYSPMTHMVEDISLKLVADPPPPPPKPVPKPSTQPATQAPGPTSSAPGNTPATPSQSEACKMFPDLC</sequence>
<evidence type="ECO:0000256" key="2">
    <source>
        <dbReference type="SAM" id="SignalP"/>
    </source>
</evidence>
<accession>A0A069E5K3</accession>
<dbReference type="PATRIC" id="fig|1280949.3.peg.1228"/>
<dbReference type="EMBL" id="ARYH01000001">
    <property type="protein sequence ID" value="KCZ85219.1"/>
    <property type="molecule type" value="Genomic_DNA"/>
</dbReference>
<evidence type="ECO:0000313" key="3">
    <source>
        <dbReference type="EMBL" id="KCZ85219.1"/>
    </source>
</evidence>
<evidence type="ECO:0000313" key="4">
    <source>
        <dbReference type="Proteomes" id="UP000027446"/>
    </source>
</evidence>
<organism evidence="3 4">
    <name type="scientific">Hyphomonas adhaerens MHS-3</name>
    <dbReference type="NCBI Taxonomy" id="1280949"/>
    <lineage>
        <taxon>Bacteria</taxon>
        <taxon>Pseudomonadati</taxon>
        <taxon>Pseudomonadota</taxon>
        <taxon>Alphaproteobacteria</taxon>
        <taxon>Hyphomonadales</taxon>
        <taxon>Hyphomonadaceae</taxon>
        <taxon>Hyphomonas</taxon>
    </lineage>
</organism>
<feature type="chain" id="PRO_5001660752" description="Lipoprotein" evidence="2">
    <location>
        <begin position="23"/>
        <end position="181"/>
    </location>
</feature>
<dbReference type="AlphaFoldDB" id="A0A069E5K3"/>
<dbReference type="STRING" id="1280949.HAD_06040"/>
<feature type="compositionally biased region" description="Pro residues" evidence="1">
    <location>
        <begin position="133"/>
        <end position="146"/>
    </location>
</feature>
<reference evidence="3 4" key="1">
    <citation type="journal article" date="2014" name="Antonie Van Leeuwenhoek">
        <title>Hyphomonas beringensis sp. nov. and Hyphomonas chukchiensis sp. nov., isolated from surface seawater of the Bering Sea and Chukchi Sea.</title>
        <authorList>
            <person name="Li C."/>
            <person name="Lai Q."/>
            <person name="Li G."/>
            <person name="Dong C."/>
            <person name="Wang J."/>
            <person name="Liao Y."/>
            <person name="Shao Z."/>
        </authorList>
    </citation>
    <scope>NUCLEOTIDE SEQUENCE [LARGE SCALE GENOMIC DNA]</scope>
    <source>
        <strain evidence="3 4">MHS-3</strain>
    </source>
</reference>
<feature type="signal peptide" evidence="2">
    <location>
        <begin position="1"/>
        <end position="22"/>
    </location>
</feature>